<keyword evidence="4" id="KW-1185">Reference proteome</keyword>
<dbReference type="AlphaFoldDB" id="A0A511F819"/>
<evidence type="ECO:0000259" key="1">
    <source>
        <dbReference type="PROSITE" id="PS51186"/>
    </source>
</evidence>
<dbReference type="InterPro" id="IPR000182">
    <property type="entry name" value="GNAT_dom"/>
</dbReference>
<dbReference type="SUPFAM" id="SSF55729">
    <property type="entry name" value="Acyl-CoA N-acyltransferases (Nat)"/>
    <property type="match status" value="1"/>
</dbReference>
<comment type="caution">
    <text evidence="2">The sequence shown here is derived from an EMBL/GenBank/DDBJ whole genome shotgun (WGS) entry which is preliminary data.</text>
</comment>
<dbReference type="EMBL" id="BJVQ01000003">
    <property type="protein sequence ID" value="GEL45355.1"/>
    <property type="molecule type" value="Genomic_DNA"/>
</dbReference>
<reference evidence="3 5" key="2">
    <citation type="submission" date="2020-08" db="EMBL/GenBank/DDBJ databases">
        <title>Sequencing the genomes of 1000 actinobacteria strains.</title>
        <authorList>
            <person name="Klenk H.-P."/>
        </authorList>
    </citation>
    <scope>NUCLEOTIDE SEQUENCE [LARGE SCALE GENOMIC DNA]</scope>
    <source>
        <strain evidence="3 5">DSM 9581</strain>
    </source>
</reference>
<dbReference type="OrthoDB" id="4824241at2"/>
<dbReference type="EMBL" id="JACHDN010000001">
    <property type="protein sequence ID" value="MBB5473360.1"/>
    <property type="molecule type" value="Genomic_DNA"/>
</dbReference>
<dbReference type="PROSITE" id="PS51186">
    <property type="entry name" value="GNAT"/>
    <property type="match status" value="1"/>
</dbReference>
<proteinExistence type="predicted"/>
<dbReference type="Pfam" id="PF12746">
    <property type="entry name" value="GNAT_acetyltran"/>
    <property type="match status" value="1"/>
</dbReference>
<evidence type="ECO:0000313" key="5">
    <source>
        <dbReference type="Proteomes" id="UP000564629"/>
    </source>
</evidence>
<feature type="domain" description="N-acetyltransferase" evidence="1">
    <location>
        <begin position="133"/>
        <end position="267"/>
    </location>
</feature>
<sequence length="267" mass="27835">MGLQDVAVAGLDAVPLNVGFARAALGVGGATAWADRTEDPRAFHVAHPHGMSLVWGPDVAGAFDEVVAHLRTGRRGPEWLQVDPRWAALDWDGALGAVADGAQEAEDAEDAEDTVVVRHGRVNFTFDPGAHRARWAGTTPPDGWHARPATAADFDWPGTVVPSGFWPDAATFLANGGGAVVEQDGVVGAMAFTSFRHGGDLELGIETDPAHRRLGLAGAAAAAMLARVTAAGLTPVWACRAGNVGSYRLACSLGFVPGDPTPYWHLP</sequence>
<dbReference type="Proteomes" id="UP000564629">
    <property type="component" value="Unassembled WGS sequence"/>
</dbReference>
<reference evidence="2 4" key="1">
    <citation type="submission" date="2019-07" db="EMBL/GenBank/DDBJ databases">
        <title>Whole genome shotgun sequence of Cellulomonas hominis NBRC 16055.</title>
        <authorList>
            <person name="Hosoyama A."/>
            <person name="Uohara A."/>
            <person name="Ohji S."/>
            <person name="Ichikawa N."/>
        </authorList>
    </citation>
    <scope>NUCLEOTIDE SEQUENCE [LARGE SCALE GENOMIC DNA]</scope>
    <source>
        <strain evidence="2 4">NBRC 16055</strain>
    </source>
</reference>
<dbReference type="GO" id="GO:0016747">
    <property type="term" value="F:acyltransferase activity, transferring groups other than amino-acyl groups"/>
    <property type="evidence" value="ECO:0007669"/>
    <property type="project" value="InterPro"/>
</dbReference>
<dbReference type="Gene3D" id="3.40.630.30">
    <property type="match status" value="1"/>
</dbReference>
<organism evidence="2 4">
    <name type="scientific">Cellulomonas hominis</name>
    <dbReference type="NCBI Taxonomy" id="156981"/>
    <lineage>
        <taxon>Bacteria</taxon>
        <taxon>Bacillati</taxon>
        <taxon>Actinomycetota</taxon>
        <taxon>Actinomycetes</taxon>
        <taxon>Micrococcales</taxon>
        <taxon>Cellulomonadaceae</taxon>
        <taxon>Cellulomonas</taxon>
    </lineage>
</organism>
<evidence type="ECO:0000313" key="4">
    <source>
        <dbReference type="Proteomes" id="UP000321723"/>
    </source>
</evidence>
<gene>
    <name evidence="2" type="ORF">CHO01_04710</name>
    <name evidence="3" type="ORF">HNR08_002096</name>
</gene>
<dbReference type="InterPro" id="IPR027365">
    <property type="entry name" value="GNAT_acetyltra_YdfB-like"/>
</dbReference>
<protein>
    <submittedName>
        <fullName evidence="3">RimJ/RimL family protein N-acetyltransferase</fullName>
    </submittedName>
</protein>
<name>A0A511F819_9CELL</name>
<evidence type="ECO:0000313" key="3">
    <source>
        <dbReference type="EMBL" id="MBB5473360.1"/>
    </source>
</evidence>
<accession>A0A511F819</accession>
<dbReference type="RefSeq" id="WP_146832936.1">
    <property type="nucleotide sequence ID" value="NZ_BJVQ01000003.1"/>
</dbReference>
<dbReference type="Proteomes" id="UP000321723">
    <property type="component" value="Unassembled WGS sequence"/>
</dbReference>
<keyword evidence="3" id="KW-0808">Transferase</keyword>
<dbReference type="InterPro" id="IPR016181">
    <property type="entry name" value="Acyl_CoA_acyltransferase"/>
</dbReference>
<evidence type="ECO:0000313" key="2">
    <source>
        <dbReference type="EMBL" id="GEL45355.1"/>
    </source>
</evidence>